<evidence type="ECO:0000259" key="2">
    <source>
        <dbReference type="Pfam" id="PF01011"/>
    </source>
</evidence>
<evidence type="ECO:0000256" key="1">
    <source>
        <dbReference type="SAM" id="MobiDB-lite"/>
    </source>
</evidence>
<feature type="region of interest" description="Disordered" evidence="1">
    <location>
        <begin position="132"/>
        <end position="151"/>
    </location>
</feature>
<dbReference type="GO" id="GO:0008876">
    <property type="term" value="F:quinoprotein glucose dehydrogenase activity"/>
    <property type="evidence" value="ECO:0007669"/>
    <property type="project" value="UniProtKB-EC"/>
</dbReference>
<name>A0A160TNK0_9ZZZZ</name>
<dbReference type="InterPro" id="IPR018391">
    <property type="entry name" value="PQQ_b-propeller_rpt"/>
</dbReference>
<dbReference type="Pfam" id="PF01011">
    <property type="entry name" value="PQQ"/>
    <property type="match status" value="1"/>
</dbReference>
<evidence type="ECO:0000313" key="3">
    <source>
        <dbReference type="EMBL" id="CUS45474.1"/>
    </source>
</evidence>
<organism evidence="3">
    <name type="scientific">hydrothermal vent metagenome</name>
    <dbReference type="NCBI Taxonomy" id="652676"/>
    <lineage>
        <taxon>unclassified sequences</taxon>
        <taxon>metagenomes</taxon>
        <taxon>ecological metagenomes</taxon>
    </lineage>
</organism>
<dbReference type="EMBL" id="CZQE01000267">
    <property type="protein sequence ID" value="CUS45474.1"/>
    <property type="molecule type" value="Genomic_DNA"/>
</dbReference>
<feature type="domain" description="Pyrrolo-quinoline quinone repeat" evidence="2">
    <location>
        <begin position="22"/>
        <end position="126"/>
    </location>
</feature>
<reference evidence="3" key="1">
    <citation type="submission" date="2015-10" db="EMBL/GenBank/DDBJ databases">
        <authorList>
            <person name="Gilbert D.G."/>
        </authorList>
    </citation>
    <scope>NUCLEOTIDE SEQUENCE</scope>
</reference>
<dbReference type="InterPro" id="IPR011047">
    <property type="entry name" value="Quinoprotein_ADH-like_sf"/>
</dbReference>
<dbReference type="Gene3D" id="2.140.10.10">
    <property type="entry name" value="Quinoprotein alcohol dehydrogenase-like superfamily"/>
    <property type="match status" value="1"/>
</dbReference>
<proteinExistence type="predicted"/>
<dbReference type="EC" id="1.1.5.2" evidence="3"/>
<dbReference type="SUPFAM" id="SSF50998">
    <property type="entry name" value="Quinoprotein alcohol dehydrogenase-like"/>
    <property type="match status" value="1"/>
</dbReference>
<dbReference type="InterPro" id="IPR002372">
    <property type="entry name" value="PQQ_rpt_dom"/>
</dbReference>
<dbReference type="SMART" id="SM00564">
    <property type="entry name" value="PQQ"/>
    <property type="match status" value="2"/>
</dbReference>
<dbReference type="AlphaFoldDB" id="A0A160TNK0"/>
<sequence length="151" mass="16077">MKTDGPVAWMPGGVGGRFQQPGTGLMCQRPPWGQLSAVDTATGRIVWQSTLGVTDSLPEGLRNTGRHGTGGAITTAGGLIFIGSTDDSRFRAFETKTGKEIWTHRLEASAHATPISYRGADRRQHVAVVSTGGRYHNSPRTSDTLTAFALP</sequence>
<gene>
    <name evidence="3" type="ORF">MGWOODY_Smn2639</name>
</gene>
<accession>A0A160TNK0</accession>
<protein>
    <submittedName>
        <fullName evidence="3">Glucose dehydrogenase, PQQ-dependent</fullName>
        <ecNumber evidence="3">1.1.5.2</ecNumber>
    </submittedName>
</protein>
<keyword evidence="3" id="KW-0560">Oxidoreductase</keyword>